<accession>A0A392PY67</accession>
<evidence type="ECO:0000256" key="1">
    <source>
        <dbReference type="SAM" id="Phobius"/>
    </source>
</evidence>
<dbReference type="Proteomes" id="UP000265520">
    <property type="component" value="Unassembled WGS sequence"/>
</dbReference>
<dbReference type="SUPFAM" id="SSF53850">
    <property type="entry name" value="Periplasmic binding protein-like II"/>
    <property type="match status" value="1"/>
</dbReference>
<dbReference type="EMBL" id="LXQA010100048">
    <property type="protein sequence ID" value="MCI16256.1"/>
    <property type="molecule type" value="Genomic_DNA"/>
</dbReference>
<proteinExistence type="predicted"/>
<keyword evidence="2" id="KW-0675">Receptor</keyword>
<feature type="transmembrane region" description="Helical" evidence="1">
    <location>
        <begin position="69"/>
        <end position="87"/>
    </location>
</feature>
<reference evidence="2 3" key="1">
    <citation type="journal article" date="2018" name="Front. Plant Sci.">
        <title>Red Clover (Trifolium pratense) and Zigzag Clover (T. medium) - A Picture of Genomic Similarities and Differences.</title>
        <authorList>
            <person name="Dluhosova J."/>
            <person name="Istvanek J."/>
            <person name="Nedelnik J."/>
            <person name="Repkova J."/>
        </authorList>
    </citation>
    <scope>NUCLEOTIDE SEQUENCE [LARGE SCALE GENOMIC DNA]</scope>
    <source>
        <strain evidence="3">cv. 10/8</strain>
        <tissue evidence="2">Leaf</tissue>
    </source>
</reference>
<dbReference type="AlphaFoldDB" id="A0A392PY67"/>
<dbReference type="Gene3D" id="3.40.190.10">
    <property type="entry name" value="Periplasmic binding protein-like II"/>
    <property type="match status" value="1"/>
</dbReference>
<dbReference type="PANTHER" id="PTHR18966">
    <property type="entry name" value="IONOTROPIC GLUTAMATE RECEPTOR"/>
    <property type="match status" value="1"/>
</dbReference>
<evidence type="ECO:0000313" key="2">
    <source>
        <dbReference type="EMBL" id="MCI16256.1"/>
    </source>
</evidence>
<keyword evidence="1" id="KW-1133">Transmembrane helix</keyword>
<evidence type="ECO:0000313" key="3">
    <source>
        <dbReference type="Proteomes" id="UP000265520"/>
    </source>
</evidence>
<keyword evidence="3" id="KW-1185">Reference proteome</keyword>
<protein>
    <submittedName>
        <fullName evidence="2">Glutamate receptor 3.2</fullName>
    </submittedName>
</protein>
<feature type="non-terminal residue" evidence="2">
    <location>
        <position position="88"/>
    </location>
</feature>
<keyword evidence="1" id="KW-0472">Membrane</keyword>
<name>A0A392PY67_9FABA</name>
<dbReference type="InterPro" id="IPR015683">
    <property type="entry name" value="Ionotropic_Glu_rcpt"/>
</dbReference>
<keyword evidence="1" id="KW-0812">Transmembrane</keyword>
<sequence length="88" mass="9595">MVEPRFKAGGFGYAFPKGSPLVADISRAILNVTQGDKMRTIEKAWFKEAICLDSNTEISSNNNLGLESFWGLFLIAGIASLLALLIFV</sequence>
<comment type="caution">
    <text evidence="2">The sequence shown here is derived from an EMBL/GenBank/DDBJ whole genome shotgun (WGS) entry which is preliminary data.</text>
</comment>
<organism evidence="2 3">
    <name type="scientific">Trifolium medium</name>
    <dbReference type="NCBI Taxonomy" id="97028"/>
    <lineage>
        <taxon>Eukaryota</taxon>
        <taxon>Viridiplantae</taxon>
        <taxon>Streptophyta</taxon>
        <taxon>Embryophyta</taxon>
        <taxon>Tracheophyta</taxon>
        <taxon>Spermatophyta</taxon>
        <taxon>Magnoliopsida</taxon>
        <taxon>eudicotyledons</taxon>
        <taxon>Gunneridae</taxon>
        <taxon>Pentapetalae</taxon>
        <taxon>rosids</taxon>
        <taxon>fabids</taxon>
        <taxon>Fabales</taxon>
        <taxon>Fabaceae</taxon>
        <taxon>Papilionoideae</taxon>
        <taxon>50 kb inversion clade</taxon>
        <taxon>NPAAA clade</taxon>
        <taxon>Hologalegina</taxon>
        <taxon>IRL clade</taxon>
        <taxon>Trifolieae</taxon>
        <taxon>Trifolium</taxon>
    </lineage>
</organism>